<accession>A0A2S9XK19</accession>
<evidence type="ECO:0000313" key="4">
    <source>
        <dbReference type="Proteomes" id="UP000237968"/>
    </source>
</evidence>
<feature type="chain" id="PRO_5015394374" description="Dipeptide-binding ABC transporter, periplasmic substrate-binding component" evidence="2">
    <location>
        <begin position="28"/>
        <end position="359"/>
    </location>
</feature>
<gene>
    <name evidence="3" type="ORF">ENSA5_44030</name>
</gene>
<feature type="region of interest" description="Disordered" evidence="1">
    <location>
        <begin position="25"/>
        <end position="98"/>
    </location>
</feature>
<evidence type="ECO:0000256" key="2">
    <source>
        <dbReference type="SAM" id="SignalP"/>
    </source>
</evidence>
<reference evidence="3 4" key="1">
    <citation type="submission" date="2018-03" db="EMBL/GenBank/DDBJ databases">
        <title>Draft Genome Sequences of the Obligatory Marine Myxobacteria Enhygromyxa salina SWB005.</title>
        <authorList>
            <person name="Poehlein A."/>
            <person name="Moghaddam J.A."/>
            <person name="Harms H."/>
            <person name="Alanjari M."/>
            <person name="Koenig G.M."/>
            <person name="Daniel R."/>
            <person name="Schaeberle T.F."/>
        </authorList>
    </citation>
    <scope>NUCLEOTIDE SEQUENCE [LARGE SCALE GENOMIC DNA]</scope>
    <source>
        <strain evidence="3 4">SWB005</strain>
    </source>
</reference>
<protein>
    <recommendedName>
        <fullName evidence="5">Dipeptide-binding ABC transporter, periplasmic substrate-binding component</fullName>
    </recommendedName>
</protein>
<sequence>MPRMNNDLLGKLGILGVALVLSTPALNGCSSDGEEAGDGSGDTTGDGDGDTGDGDGDTGDGDGDTGDGDGDPGDGDGDGDGDPVDCSATHTPGDGAPDGDSCFTNEECASRLCEVFQDSPPVEGTCQPAPEGCETRIMGRVLNFGSREPIAGVDLRVAQAIQASTDPINAEALASGTSDADGEIDTLSDGQIASALGIVGLAGGDDDYFLTATGLASPADGINYGPANAIHDIWVVPTQLLDQWSDALMSDPEFEDHLPLGEAGGVVGLVRAADLGTPVPGAVVVPTSPDDSDAVIRYLNDAGDGFQDTMTSVHGIFVIVKPGLAETFDVELLDMPQGIAGTAGSANGAVFTLIMDVTP</sequence>
<feature type="compositionally biased region" description="Acidic residues" evidence="1">
    <location>
        <begin position="45"/>
        <end position="83"/>
    </location>
</feature>
<evidence type="ECO:0000256" key="1">
    <source>
        <dbReference type="SAM" id="MobiDB-lite"/>
    </source>
</evidence>
<evidence type="ECO:0008006" key="5">
    <source>
        <dbReference type="Google" id="ProtNLM"/>
    </source>
</evidence>
<keyword evidence="2" id="KW-0732">Signal</keyword>
<keyword evidence="4" id="KW-1185">Reference proteome</keyword>
<feature type="signal peptide" evidence="2">
    <location>
        <begin position="1"/>
        <end position="27"/>
    </location>
</feature>
<proteinExistence type="predicted"/>
<name>A0A2S9XK19_9BACT</name>
<dbReference type="Proteomes" id="UP000237968">
    <property type="component" value="Unassembled WGS sequence"/>
</dbReference>
<dbReference type="AlphaFoldDB" id="A0A2S9XK19"/>
<evidence type="ECO:0000313" key="3">
    <source>
        <dbReference type="EMBL" id="PRP93226.1"/>
    </source>
</evidence>
<comment type="caution">
    <text evidence="3">The sequence shown here is derived from an EMBL/GenBank/DDBJ whole genome shotgun (WGS) entry which is preliminary data.</text>
</comment>
<organism evidence="3 4">
    <name type="scientific">Enhygromyxa salina</name>
    <dbReference type="NCBI Taxonomy" id="215803"/>
    <lineage>
        <taxon>Bacteria</taxon>
        <taxon>Pseudomonadati</taxon>
        <taxon>Myxococcota</taxon>
        <taxon>Polyangia</taxon>
        <taxon>Nannocystales</taxon>
        <taxon>Nannocystaceae</taxon>
        <taxon>Enhygromyxa</taxon>
    </lineage>
</organism>
<dbReference type="EMBL" id="PVNK01000189">
    <property type="protein sequence ID" value="PRP93226.1"/>
    <property type="molecule type" value="Genomic_DNA"/>
</dbReference>